<gene>
    <name evidence="5" type="ORF">CDD81_6117</name>
</gene>
<dbReference type="STRING" id="1399860.A0A2C5Y742"/>
<dbReference type="InterPro" id="IPR046341">
    <property type="entry name" value="SET_dom_sf"/>
</dbReference>
<keyword evidence="2" id="KW-0808">Transferase</keyword>
<dbReference type="InterPro" id="IPR053201">
    <property type="entry name" value="Flavunoidine_N-MTase"/>
</dbReference>
<sequence>MAPLTPHWHQPSHPDMQHVMVSPAHYASKSLSKVALAPFAVFAELRFPPCTVSEQPTYATVQMDENTHLHLNSDLVYINHSCEPSLIFDMGNMVILAGPRGLKPGDELTFFYPSTEWRMAQPFDCNCGTPTCRGVIEGASAMSDEQLEGVWINGHIRQLLAKQAESGTISYPGDATAQALQAALIQANKSVDAARLALCVYHGSIADTCHGVNGNNGYQATNACNVMLGKGLERDRRGPTSREMGGEMGGDTAVV</sequence>
<dbReference type="SUPFAM" id="SSF82199">
    <property type="entry name" value="SET domain"/>
    <property type="match status" value="1"/>
</dbReference>
<accession>A0A2C5Y742</accession>
<keyword evidence="6" id="KW-1185">Reference proteome</keyword>
<dbReference type="AlphaFoldDB" id="A0A2C5Y742"/>
<comment type="caution">
    <text evidence="5">The sequence shown here is derived from an EMBL/GenBank/DDBJ whole genome shotgun (WGS) entry which is preliminary data.</text>
</comment>
<protein>
    <recommendedName>
        <fullName evidence="4">Post-SET domain-containing protein</fullName>
    </recommendedName>
</protein>
<proteinExistence type="predicted"/>
<evidence type="ECO:0000256" key="2">
    <source>
        <dbReference type="ARBA" id="ARBA00022679"/>
    </source>
</evidence>
<evidence type="ECO:0000256" key="3">
    <source>
        <dbReference type="SAM" id="MobiDB-lite"/>
    </source>
</evidence>
<keyword evidence="1" id="KW-0489">Methyltransferase</keyword>
<dbReference type="Proteomes" id="UP000226192">
    <property type="component" value="Unassembled WGS sequence"/>
</dbReference>
<dbReference type="GO" id="GO:0008168">
    <property type="term" value="F:methyltransferase activity"/>
    <property type="evidence" value="ECO:0007669"/>
    <property type="project" value="UniProtKB-KW"/>
</dbReference>
<name>A0A2C5Y742_9HYPO</name>
<dbReference type="PANTHER" id="PTHR12350:SF19">
    <property type="entry name" value="SET DOMAIN-CONTAINING PROTEIN"/>
    <property type="match status" value="1"/>
</dbReference>
<organism evidence="5 6">
    <name type="scientific">Ophiocordyceps australis</name>
    <dbReference type="NCBI Taxonomy" id="1399860"/>
    <lineage>
        <taxon>Eukaryota</taxon>
        <taxon>Fungi</taxon>
        <taxon>Dikarya</taxon>
        <taxon>Ascomycota</taxon>
        <taxon>Pezizomycotina</taxon>
        <taxon>Sordariomycetes</taxon>
        <taxon>Hypocreomycetidae</taxon>
        <taxon>Hypocreales</taxon>
        <taxon>Ophiocordycipitaceae</taxon>
        <taxon>Ophiocordyceps</taxon>
    </lineage>
</organism>
<dbReference type="Gene3D" id="2.170.270.10">
    <property type="entry name" value="SET domain"/>
    <property type="match status" value="1"/>
</dbReference>
<evidence type="ECO:0000256" key="1">
    <source>
        <dbReference type="ARBA" id="ARBA00022603"/>
    </source>
</evidence>
<dbReference type="OrthoDB" id="5984008at2759"/>
<reference evidence="5 6" key="1">
    <citation type="submission" date="2017-06" db="EMBL/GenBank/DDBJ databases">
        <title>Ant-infecting Ophiocordyceps genomes reveal a high diversity of potential behavioral manipulation genes and a possible major role for enterotoxins.</title>
        <authorList>
            <person name="De Bekker C."/>
            <person name="Evans H.C."/>
            <person name="Brachmann A."/>
            <person name="Hughes D.P."/>
        </authorList>
    </citation>
    <scope>NUCLEOTIDE SEQUENCE [LARGE SCALE GENOMIC DNA]</scope>
    <source>
        <strain evidence="5 6">Map64</strain>
    </source>
</reference>
<feature type="region of interest" description="Disordered" evidence="3">
    <location>
        <begin position="233"/>
        <end position="255"/>
    </location>
</feature>
<evidence type="ECO:0000313" key="5">
    <source>
        <dbReference type="EMBL" id="PHH63260.1"/>
    </source>
</evidence>
<dbReference type="GO" id="GO:0032259">
    <property type="term" value="P:methylation"/>
    <property type="evidence" value="ECO:0007669"/>
    <property type="project" value="UniProtKB-KW"/>
</dbReference>
<evidence type="ECO:0000313" key="6">
    <source>
        <dbReference type="Proteomes" id="UP000226192"/>
    </source>
</evidence>
<dbReference type="InterPro" id="IPR003616">
    <property type="entry name" value="Post-SET_dom"/>
</dbReference>
<dbReference type="EMBL" id="NJET01000053">
    <property type="protein sequence ID" value="PHH63260.1"/>
    <property type="molecule type" value="Genomic_DNA"/>
</dbReference>
<evidence type="ECO:0000259" key="4">
    <source>
        <dbReference type="PROSITE" id="PS50868"/>
    </source>
</evidence>
<feature type="domain" description="Post-SET" evidence="4">
    <location>
        <begin position="121"/>
        <end position="137"/>
    </location>
</feature>
<dbReference type="PROSITE" id="PS50868">
    <property type="entry name" value="POST_SET"/>
    <property type="match status" value="1"/>
</dbReference>
<dbReference type="PANTHER" id="PTHR12350">
    <property type="entry name" value="HISTONE-LYSINE N-METHYLTRANSFERASE-RELATED"/>
    <property type="match status" value="1"/>
</dbReference>